<dbReference type="RefSeq" id="WP_167636119.1">
    <property type="nucleotide sequence ID" value="NZ_JAATOP010000001.1"/>
</dbReference>
<sequence length="226" mass="23185">MKQFAKWGAWAAFVCGATYVFGFALMIGVLAESGYGTDGADVDQILAFVTSHAGLMTIWNMSIYVLNGLALAALAVCLSEVLRYEAPHAAPMIKTFGALWATLVVGAGMVANVGLAEVTRIYAEDPEGARSLWQVVSIVENGLGGGNEIAGGVWVLIVSAAAASSLRFSKALAGFGAAVGLAGLLTFVPALGDAAGAIFGLGFIVWFFWVAAVLGFKRSAAAVATA</sequence>
<keyword evidence="3" id="KW-1185">Reference proteome</keyword>
<gene>
    <name evidence="2" type="ORF">HCZ30_02185</name>
</gene>
<reference evidence="2 3" key="1">
    <citation type="submission" date="2020-03" db="EMBL/GenBank/DDBJ databases">
        <title>Bacterial isolates of synthetic phycosphere.</title>
        <authorList>
            <person name="Fu H."/>
            <person name="Moran M.A."/>
        </authorList>
    </citation>
    <scope>NUCLEOTIDE SEQUENCE [LARGE SCALE GENOMIC DNA]</scope>
    <source>
        <strain evidence="2 3">HF1</strain>
    </source>
</reference>
<keyword evidence="1" id="KW-0472">Membrane</keyword>
<evidence type="ECO:0000313" key="3">
    <source>
        <dbReference type="Proteomes" id="UP000709466"/>
    </source>
</evidence>
<keyword evidence="1" id="KW-0812">Transmembrane</keyword>
<evidence type="ECO:0000256" key="1">
    <source>
        <dbReference type="SAM" id="Phobius"/>
    </source>
</evidence>
<proteinExistence type="predicted"/>
<feature type="transmembrane region" description="Helical" evidence="1">
    <location>
        <begin position="63"/>
        <end position="84"/>
    </location>
</feature>
<feature type="transmembrane region" description="Helical" evidence="1">
    <location>
        <begin position="96"/>
        <end position="116"/>
    </location>
</feature>
<comment type="caution">
    <text evidence="2">The sequence shown here is derived from an EMBL/GenBank/DDBJ whole genome shotgun (WGS) entry which is preliminary data.</text>
</comment>
<evidence type="ECO:0000313" key="2">
    <source>
        <dbReference type="EMBL" id="NIY71239.1"/>
    </source>
</evidence>
<accession>A0ABX0VU05</accession>
<organism evidence="2 3">
    <name type="scientific">Marivivens donghaensis</name>
    <dbReference type="NCBI Taxonomy" id="1699413"/>
    <lineage>
        <taxon>Bacteria</taxon>
        <taxon>Pseudomonadati</taxon>
        <taxon>Pseudomonadota</taxon>
        <taxon>Alphaproteobacteria</taxon>
        <taxon>Rhodobacterales</taxon>
        <taxon>Paracoccaceae</taxon>
        <taxon>Marivivens group</taxon>
        <taxon>Marivivens</taxon>
    </lineage>
</organism>
<dbReference type="Proteomes" id="UP000709466">
    <property type="component" value="Unassembled WGS sequence"/>
</dbReference>
<keyword evidence="1" id="KW-1133">Transmembrane helix</keyword>
<feature type="transmembrane region" description="Helical" evidence="1">
    <location>
        <begin position="171"/>
        <end position="191"/>
    </location>
</feature>
<dbReference type="EMBL" id="JAATOP010000001">
    <property type="protein sequence ID" value="NIY71239.1"/>
    <property type="molecule type" value="Genomic_DNA"/>
</dbReference>
<evidence type="ECO:0008006" key="4">
    <source>
        <dbReference type="Google" id="ProtNLM"/>
    </source>
</evidence>
<feature type="transmembrane region" description="Helical" evidence="1">
    <location>
        <begin position="197"/>
        <end position="216"/>
    </location>
</feature>
<name>A0ABX0VU05_9RHOB</name>
<feature type="transmembrane region" description="Helical" evidence="1">
    <location>
        <begin position="7"/>
        <end position="31"/>
    </location>
</feature>
<protein>
    <recommendedName>
        <fullName evidence="4">DUF4386 family protein</fullName>
    </recommendedName>
</protein>